<feature type="domain" description="Rod shape-determining protein MreC beta-barrel core" evidence="7">
    <location>
        <begin position="113"/>
        <end position="258"/>
    </location>
</feature>
<evidence type="ECO:0000256" key="3">
    <source>
        <dbReference type="ARBA" id="ARBA00022960"/>
    </source>
</evidence>
<dbReference type="PANTHER" id="PTHR34138">
    <property type="entry name" value="CELL SHAPE-DETERMINING PROTEIN MREC"/>
    <property type="match status" value="1"/>
</dbReference>
<evidence type="ECO:0000313" key="8">
    <source>
        <dbReference type="EMBL" id="VAX37727.1"/>
    </source>
</evidence>
<dbReference type="GO" id="GO:0005886">
    <property type="term" value="C:plasma membrane"/>
    <property type="evidence" value="ECO:0007669"/>
    <property type="project" value="TreeGrafter"/>
</dbReference>
<dbReference type="GO" id="GO:0008360">
    <property type="term" value="P:regulation of cell shape"/>
    <property type="evidence" value="ECO:0007669"/>
    <property type="project" value="UniProtKB-KW"/>
</dbReference>
<dbReference type="PIRSF" id="PIRSF038471">
    <property type="entry name" value="MreC"/>
    <property type="match status" value="1"/>
</dbReference>
<dbReference type="InterPro" id="IPR055342">
    <property type="entry name" value="MreC_beta-barrel_core"/>
</dbReference>
<dbReference type="InterPro" id="IPR042177">
    <property type="entry name" value="Cell/Rod_1"/>
</dbReference>
<keyword evidence="6" id="KW-0472">Membrane</keyword>
<evidence type="ECO:0000256" key="6">
    <source>
        <dbReference type="SAM" id="Phobius"/>
    </source>
</evidence>
<dbReference type="Gene3D" id="2.40.10.350">
    <property type="entry name" value="Rod shape-determining protein MreC, domain 2"/>
    <property type="match status" value="1"/>
</dbReference>
<keyword evidence="5" id="KW-0175">Coiled coil</keyword>
<dbReference type="Pfam" id="PF04085">
    <property type="entry name" value="MreC"/>
    <property type="match status" value="1"/>
</dbReference>
<dbReference type="InterPro" id="IPR007221">
    <property type="entry name" value="MreC"/>
</dbReference>
<proteinExistence type="inferred from homology"/>
<evidence type="ECO:0000256" key="5">
    <source>
        <dbReference type="SAM" id="Coils"/>
    </source>
</evidence>
<keyword evidence="6" id="KW-0812">Transmembrane</keyword>
<sequence>MFKNFPKNLIYLLLIFLPFYFFFIREHSFSGFRFKLIQIIEGPIQLISSPLIEIKKMLFYQRTFQEYKRLSKENKLLRARFVGMKEVVRENARLEKLLAFKRNLIYSSVAASVIGREPSRWNASIVIDRGENDGIKQGMPVVNALGVVGKVGEVSPNKSKVILLTDPQFSVAALAQRTRESGLVSGTLQGICRMRYVQENAQVSIGDKVITSKLSSSFPEGLIVGEIVDIYESPRGPSVECVIKPAVSFSQLEEVLVILK</sequence>
<feature type="coiled-coil region" evidence="5">
    <location>
        <begin position="60"/>
        <end position="104"/>
    </location>
</feature>
<evidence type="ECO:0000256" key="2">
    <source>
        <dbReference type="ARBA" id="ARBA00013855"/>
    </source>
</evidence>
<keyword evidence="3" id="KW-0133">Cell shape</keyword>
<evidence type="ECO:0000259" key="7">
    <source>
        <dbReference type="Pfam" id="PF04085"/>
    </source>
</evidence>
<gene>
    <name evidence="8" type="ORF">MNBD_UNCLBAC01-176</name>
</gene>
<evidence type="ECO:0000256" key="1">
    <source>
        <dbReference type="ARBA" id="ARBA00009369"/>
    </source>
</evidence>
<dbReference type="AlphaFoldDB" id="A0A3B1E4W0"/>
<protein>
    <recommendedName>
        <fullName evidence="2">Cell shape-determining protein MreC</fullName>
    </recommendedName>
    <alternativeName>
        <fullName evidence="4">Cell shape protein MreC</fullName>
    </alternativeName>
</protein>
<evidence type="ECO:0000256" key="4">
    <source>
        <dbReference type="ARBA" id="ARBA00032089"/>
    </source>
</evidence>
<dbReference type="Gene3D" id="2.40.10.340">
    <property type="entry name" value="Rod shape-determining protein MreC, domain 1"/>
    <property type="match status" value="1"/>
</dbReference>
<reference evidence="8" key="1">
    <citation type="submission" date="2018-06" db="EMBL/GenBank/DDBJ databases">
        <authorList>
            <person name="Zhirakovskaya E."/>
        </authorList>
    </citation>
    <scope>NUCLEOTIDE SEQUENCE</scope>
</reference>
<dbReference type="NCBIfam" id="TIGR00219">
    <property type="entry name" value="mreC"/>
    <property type="match status" value="1"/>
</dbReference>
<accession>A0A3B1E4W0</accession>
<feature type="transmembrane region" description="Helical" evidence="6">
    <location>
        <begin position="6"/>
        <end position="24"/>
    </location>
</feature>
<dbReference type="InterPro" id="IPR042175">
    <property type="entry name" value="Cell/Rod_MreC_2"/>
</dbReference>
<organism evidence="8">
    <name type="scientific">hydrothermal vent metagenome</name>
    <dbReference type="NCBI Taxonomy" id="652676"/>
    <lineage>
        <taxon>unclassified sequences</taxon>
        <taxon>metagenomes</taxon>
        <taxon>ecological metagenomes</taxon>
    </lineage>
</organism>
<dbReference type="EMBL" id="UOGJ01000136">
    <property type="protein sequence ID" value="VAX37727.1"/>
    <property type="molecule type" value="Genomic_DNA"/>
</dbReference>
<dbReference type="PANTHER" id="PTHR34138:SF1">
    <property type="entry name" value="CELL SHAPE-DETERMINING PROTEIN MREC"/>
    <property type="match status" value="1"/>
</dbReference>
<name>A0A3B1E4W0_9ZZZZ</name>
<keyword evidence="6" id="KW-1133">Transmembrane helix</keyword>
<comment type="similarity">
    <text evidence="1">Belongs to the MreC family.</text>
</comment>